<keyword evidence="1" id="KW-1133">Transmembrane helix</keyword>
<organism evidence="2 3">
    <name type="scientific">Apiospora kogelbergensis</name>
    <dbReference type="NCBI Taxonomy" id="1337665"/>
    <lineage>
        <taxon>Eukaryota</taxon>
        <taxon>Fungi</taxon>
        <taxon>Dikarya</taxon>
        <taxon>Ascomycota</taxon>
        <taxon>Pezizomycotina</taxon>
        <taxon>Sordariomycetes</taxon>
        <taxon>Xylariomycetidae</taxon>
        <taxon>Amphisphaeriales</taxon>
        <taxon>Apiosporaceae</taxon>
        <taxon>Apiospora</taxon>
    </lineage>
</organism>
<protein>
    <recommendedName>
        <fullName evidence="4">Receptor L-domain domain-containing protein</fullName>
    </recommendedName>
</protein>
<evidence type="ECO:0008006" key="4">
    <source>
        <dbReference type="Google" id="ProtNLM"/>
    </source>
</evidence>
<evidence type="ECO:0000256" key="1">
    <source>
        <dbReference type="SAM" id="Phobius"/>
    </source>
</evidence>
<evidence type="ECO:0000313" key="2">
    <source>
        <dbReference type="EMBL" id="KAK8129422.1"/>
    </source>
</evidence>
<dbReference type="Proteomes" id="UP001392437">
    <property type="component" value="Unassembled WGS sequence"/>
</dbReference>
<keyword evidence="3" id="KW-1185">Reference proteome</keyword>
<dbReference type="AlphaFoldDB" id="A0AAW0R6B8"/>
<accession>A0AAW0R6B8</accession>
<name>A0AAW0R6B8_9PEZI</name>
<reference evidence="2 3" key="1">
    <citation type="submission" date="2023-01" db="EMBL/GenBank/DDBJ databases">
        <title>Analysis of 21 Apiospora genomes using comparative genomics revels a genus with tremendous synthesis potential of carbohydrate active enzymes and secondary metabolites.</title>
        <authorList>
            <person name="Sorensen T."/>
        </authorList>
    </citation>
    <scope>NUCLEOTIDE SEQUENCE [LARGE SCALE GENOMIC DNA]</scope>
    <source>
        <strain evidence="2 3">CBS 117206</strain>
    </source>
</reference>
<feature type="transmembrane region" description="Helical" evidence="1">
    <location>
        <begin position="375"/>
        <end position="397"/>
    </location>
</feature>
<evidence type="ECO:0000313" key="3">
    <source>
        <dbReference type="Proteomes" id="UP001392437"/>
    </source>
</evidence>
<keyword evidence="1" id="KW-0472">Membrane</keyword>
<dbReference type="EMBL" id="JAQQWP010000002">
    <property type="protein sequence ID" value="KAK8129422.1"/>
    <property type="molecule type" value="Genomic_DNA"/>
</dbReference>
<sequence length="495" mass="53630">MHCNETDLSESHSYDVVITSQANIEHGALRALNSTRYDGTILVKGANDTLSFTNLTKFYRMDINCNSKLQKIVFPERFVFDTLNITEAPALTEINMNKNQRVGSGDRSGESLSNAFLNIIKAPQLGRNPEAPSQQINAINAFFKLNLDNAGQIQFPNLTSAGSISVSNSDASFPKLETVYGLNLGNQGFTSFPNLMSSSGDVYIDNLRYGSGNLLGDFSLDPNPDLVIQKSLVIGPRHPSNQQQPRDNSVVMDQVTAVGEDLNITNISRLIDISFSHLREVKRLHIVDNPNSTITGDFSSLSNANSIYINGIINTTISPALFPRLAHAGEVIIEALNTEFDCSRLVQMRNLGVIQYLSCNGTNGTNNKSTGLSTAASAGIGVGVGIAALGIITILVWRAICNRRKVRSPNERPNNIREDGLERTVREAPKPQEALLDDTQIREAGGRPTPYQVAGGEILEAGGRAVRAEAADERIAGRVAVASPQQKKTSPVELP</sequence>
<comment type="caution">
    <text evidence="2">The sequence shown here is derived from an EMBL/GenBank/DDBJ whole genome shotgun (WGS) entry which is preliminary data.</text>
</comment>
<gene>
    <name evidence="2" type="ORF">PG999_001802</name>
</gene>
<proteinExistence type="predicted"/>
<keyword evidence="1" id="KW-0812">Transmembrane</keyword>